<dbReference type="Proteomes" id="UP000297245">
    <property type="component" value="Unassembled WGS sequence"/>
</dbReference>
<reference evidence="3 4" key="1">
    <citation type="journal article" date="2019" name="Nat. Ecol. Evol.">
        <title>Megaphylogeny resolves global patterns of mushroom evolution.</title>
        <authorList>
            <person name="Varga T."/>
            <person name="Krizsan K."/>
            <person name="Foldi C."/>
            <person name="Dima B."/>
            <person name="Sanchez-Garcia M."/>
            <person name="Sanchez-Ramirez S."/>
            <person name="Szollosi G.J."/>
            <person name="Szarkandi J.G."/>
            <person name="Papp V."/>
            <person name="Albert L."/>
            <person name="Andreopoulos W."/>
            <person name="Angelini C."/>
            <person name="Antonin V."/>
            <person name="Barry K.W."/>
            <person name="Bougher N.L."/>
            <person name="Buchanan P."/>
            <person name="Buyck B."/>
            <person name="Bense V."/>
            <person name="Catcheside P."/>
            <person name="Chovatia M."/>
            <person name="Cooper J."/>
            <person name="Damon W."/>
            <person name="Desjardin D."/>
            <person name="Finy P."/>
            <person name="Geml J."/>
            <person name="Haridas S."/>
            <person name="Hughes K."/>
            <person name="Justo A."/>
            <person name="Karasinski D."/>
            <person name="Kautmanova I."/>
            <person name="Kiss B."/>
            <person name="Kocsube S."/>
            <person name="Kotiranta H."/>
            <person name="LaButti K.M."/>
            <person name="Lechner B.E."/>
            <person name="Liimatainen K."/>
            <person name="Lipzen A."/>
            <person name="Lukacs Z."/>
            <person name="Mihaltcheva S."/>
            <person name="Morgado L.N."/>
            <person name="Niskanen T."/>
            <person name="Noordeloos M.E."/>
            <person name="Ohm R.A."/>
            <person name="Ortiz-Santana B."/>
            <person name="Ovrebo C."/>
            <person name="Racz N."/>
            <person name="Riley R."/>
            <person name="Savchenko A."/>
            <person name="Shiryaev A."/>
            <person name="Soop K."/>
            <person name="Spirin V."/>
            <person name="Szebenyi C."/>
            <person name="Tomsovsky M."/>
            <person name="Tulloss R.E."/>
            <person name="Uehling J."/>
            <person name="Grigoriev I.V."/>
            <person name="Vagvolgyi C."/>
            <person name="Papp T."/>
            <person name="Martin F.M."/>
            <person name="Miettinen O."/>
            <person name="Hibbett D.S."/>
            <person name="Nagy L.G."/>
        </authorList>
    </citation>
    <scope>NUCLEOTIDE SEQUENCE [LARGE SCALE GENOMIC DNA]</scope>
    <source>
        <strain evidence="3 4">CBS 962.96</strain>
    </source>
</reference>
<evidence type="ECO:0000313" key="3">
    <source>
        <dbReference type="EMBL" id="THV07683.1"/>
    </source>
</evidence>
<dbReference type="SUPFAM" id="SSF46934">
    <property type="entry name" value="UBA-like"/>
    <property type="match status" value="1"/>
</dbReference>
<feature type="region of interest" description="Disordered" evidence="1">
    <location>
        <begin position="824"/>
        <end position="880"/>
    </location>
</feature>
<dbReference type="GO" id="GO:0005737">
    <property type="term" value="C:cytoplasm"/>
    <property type="evidence" value="ECO:0007669"/>
    <property type="project" value="TreeGrafter"/>
</dbReference>
<dbReference type="SUPFAM" id="SSF48452">
    <property type="entry name" value="TPR-like"/>
    <property type="match status" value="1"/>
</dbReference>
<dbReference type="EMBL" id="ML179037">
    <property type="protein sequence ID" value="THV07683.1"/>
    <property type="molecule type" value="Genomic_DNA"/>
</dbReference>
<feature type="compositionally biased region" description="Polar residues" evidence="1">
    <location>
        <begin position="1"/>
        <end position="15"/>
    </location>
</feature>
<feature type="compositionally biased region" description="Basic and acidic residues" evidence="1">
    <location>
        <begin position="387"/>
        <end position="404"/>
    </location>
</feature>
<feature type="compositionally biased region" description="Basic and acidic residues" evidence="1">
    <location>
        <begin position="103"/>
        <end position="115"/>
    </location>
</feature>
<feature type="compositionally biased region" description="Polar residues" evidence="1">
    <location>
        <begin position="440"/>
        <end position="466"/>
    </location>
</feature>
<dbReference type="AlphaFoldDB" id="A0A4S8MWG8"/>
<dbReference type="PANTHER" id="PTHR23172">
    <property type="entry name" value="AUXILIN/CYCLIN G-ASSOCIATED KINASE-RELATED"/>
    <property type="match status" value="1"/>
</dbReference>
<feature type="compositionally biased region" description="Basic and acidic residues" evidence="1">
    <location>
        <begin position="526"/>
        <end position="581"/>
    </location>
</feature>
<dbReference type="GO" id="GO:0030276">
    <property type="term" value="F:clathrin binding"/>
    <property type="evidence" value="ECO:0007669"/>
    <property type="project" value="TreeGrafter"/>
</dbReference>
<name>A0A4S8MWG8_DENBC</name>
<feature type="compositionally biased region" description="Low complexity" evidence="1">
    <location>
        <begin position="860"/>
        <end position="871"/>
    </location>
</feature>
<feature type="compositionally biased region" description="Polar residues" evidence="1">
    <location>
        <begin position="46"/>
        <end position="67"/>
    </location>
</feature>
<dbReference type="InterPro" id="IPR011990">
    <property type="entry name" value="TPR-like_helical_dom_sf"/>
</dbReference>
<feature type="compositionally biased region" description="Polar residues" evidence="1">
    <location>
        <begin position="309"/>
        <end position="325"/>
    </location>
</feature>
<dbReference type="PANTHER" id="PTHR23172:SF19">
    <property type="entry name" value="J DOMAIN-CONTAINING PROTEIN"/>
    <property type="match status" value="1"/>
</dbReference>
<sequence>MSDSFADLWSSTAPSKPTAPQKLGSIQSQQPQSATNRRPQNDLFAQLSSTSGPPSRTMTPSYTASTSPKPPTLNSSGDAFASLFSSDSGLSGKSSQNMTIAERAAEADRKRREQFLKSQNQQVQSSGSKANDAWAGLDSLGGGFGGKTSIQATSSLDDDWGLGSSTTVSTNPAKSVSANPANGDDSGLEGFSSSKPTPPQLKAQASSGGSFWDMDEFTSSPIPPQRRSPPGRKPDTPSNDFDFGSREDQDDLLGDFGSLPRETKATATATPSEDDILGALSRPVDELQKERERIRREKEREREREAALSTRSSPPRSHTDSTQNSGKKRSASPPPHIIGRLIEMGFGIDQSRAALAATSNTENEDEAWVQSALEVLISNGAGGSSSEPRRENGTDGPGKVRDDGWGSDGEESNVKVSRQSSSRGEEQGISKPHPRREPGRTTSSRDQGRNRTQSPDQDQSVNNLQEQADKIFAQASELGKGLFSRAGAAWKEGRDRLQRAYEEQYGVEGSRKPTPSGRPAWMTDGGEFKGEDEGGRREKMERFKDDDAVRETEERVEKRHRKVDQEQEKTKENPKDRRQESDVDLFSSSSTPNASAAASSLVSAASTFTGAYVSKWRHGRPKDVVNGSTSTSGSGAPSPSRSPAPNVASRPTLSRPRTPPPHPITLVTASASSLSLSSQHKARATSAFKLGDYPAAESAYTQAIEALPEGHGLSVLLYNNRALTRLKVGNLSGVMDDTGAVCRLVGDSATSRGKNTVKGAQDKAEEINLGDALVKAWKRRAEALEGKEKWEEAGKDWQAVAGAEWASATLRGEGVRGAGRCRRMVSQGKNASENSAAPAKPKPRPKPTPLSRSTNQNSQAVSSLRAANAAAESEDAEKHALKDTVDAKLQAWKRGKETNIRALLASLDTILWPELGVQKLNMSELLTESQVKIKYMKSIAKVHPDKLNSGNSTVEQRMIAGGVFGALNEAWNAFKP</sequence>
<feature type="domain" description="UBA" evidence="2">
    <location>
        <begin position="332"/>
        <end position="379"/>
    </location>
</feature>
<dbReference type="GO" id="GO:0031982">
    <property type="term" value="C:vesicle"/>
    <property type="evidence" value="ECO:0007669"/>
    <property type="project" value="TreeGrafter"/>
</dbReference>
<feature type="compositionally biased region" description="Low complexity" evidence="1">
    <location>
        <begin position="624"/>
        <end position="656"/>
    </location>
</feature>
<dbReference type="InterPro" id="IPR036869">
    <property type="entry name" value="J_dom_sf"/>
</dbReference>
<evidence type="ECO:0000259" key="2">
    <source>
        <dbReference type="PROSITE" id="PS50030"/>
    </source>
</evidence>
<dbReference type="GO" id="GO:0072583">
    <property type="term" value="P:clathrin-dependent endocytosis"/>
    <property type="evidence" value="ECO:0007669"/>
    <property type="project" value="TreeGrafter"/>
</dbReference>
<dbReference type="InterPro" id="IPR015940">
    <property type="entry name" value="UBA"/>
</dbReference>
<keyword evidence="4" id="KW-1185">Reference proteome</keyword>
<gene>
    <name evidence="3" type="ORF">K435DRAFT_959749</name>
</gene>
<evidence type="ECO:0000313" key="4">
    <source>
        <dbReference type="Proteomes" id="UP000297245"/>
    </source>
</evidence>
<feature type="compositionally biased region" description="Polar residues" evidence="1">
    <location>
        <begin position="850"/>
        <end position="859"/>
    </location>
</feature>
<feature type="compositionally biased region" description="Polar residues" evidence="1">
    <location>
        <begin position="24"/>
        <end position="38"/>
    </location>
</feature>
<feature type="compositionally biased region" description="Basic and acidic residues" evidence="1">
    <location>
        <begin position="283"/>
        <end position="306"/>
    </location>
</feature>
<proteinExistence type="predicted"/>
<dbReference type="Gene3D" id="1.10.287.110">
    <property type="entry name" value="DnaJ domain"/>
    <property type="match status" value="1"/>
</dbReference>
<feature type="region of interest" description="Disordered" evidence="1">
    <location>
        <begin position="379"/>
        <end position="469"/>
    </location>
</feature>
<feature type="region of interest" description="Disordered" evidence="1">
    <location>
        <begin position="1"/>
        <end position="344"/>
    </location>
</feature>
<feature type="compositionally biased region" description="Low complexity" evidence="1">
    <location>
        <begin position="75"/>
        <end position="95"/>
    </location>
</feature>
<dbReference type="OrthoDB" id="1717591at2759"/>
<evidence type="ECO:0000256" key="1">
    <source>
        <dbReference type="SAM" id="MobiDB-lite"/>
    </source>
</evidence>
<protein>
    <recommendedName>
        <fullName evidence="2">UBA domain-containing protein</fullName>
    </recommendedName>
</protein>
<dbReference type="Gene3D" id="1.25.40.10">
    <property type="entry name" value="Tetratricopeptide repeat domain"/>
    <property type="match status" value="1"/>
</dbReference>
<feature type="region of interest" description="Disordered" evidence="1">
    <location>
        <begin position="501"/>
        <end position="666"/>
    </location>
</feature>
<accession>A0A4S8MWG8</accession>
<dbReference type="SUPFAM" id="SSF46565">
    <property type="entry name" value="Chaperone J-domain"/>
    <property type="match status" value="1"/>
</dbReference>
<organism evidence="3 4">
    <name type="scientific">Dendrothele bispora (strain CBS 962.96)</name>
    <dbReference type="NCBI Taxonomy" id="1314807"/>
    <lineage>
        <taxon>Eukaryota</taxon>
        <taxon>Fungi</taxon>
        <taxon>Dikarya</taxon>
        <taxon>Basidiomycota</taxon>
        <taxon>Agaricomycotina</taxon>
        <taxon>Agaricomycetes</taxon>
        <taxon>Agaricomycetidae</taxon>
        <taxon>Agaricales</taxon>
        <taxon>Agaricales incertae sedis</taxon>
        <taxon>Dendrothele</taxon>
    </lineage>
</organism>
<dbReference type="GO" id="GO:0072318">
    <property type="term" value="P:clathrin coat disassembly"/>
    <property type="evidence" value="ECO:0007669"/>
    <property type="project" value="TreeGrafter"/>
</dbReference>
<feature type="compositionally biased region" description="Polar residues" evidence="1">
    <location>
        <begin position="116"/>
        <end position="129"/>
    </location>
</feature>
<dbReference type="Gene3D" id="1.10.8.10">
    <property type="entry name" value="DNA helicase RuvA subunit, C-terminal domain"/>
    <property type="match status" value="1"/>
</dbReference>
<feature type="compositionally biased region" description="Polar residues" evidence="1">
    <location>
        <begin position="166"/>
        <end position="180"/>
    </location>
</feature>
<dbReference type="InterPro" id="IPR009060">
    <property type="entry name" value="UBA-like_sf"/>
</dbReference>
<feature type="compositionally biased region" description="Low complexity" evidence="1">
    <location>
        <begin position="587"/>
        <end position="606"/>
    </location>
</feature>
<dbReference type="FunFam" id="1.10.287.110:FF:000002">
    <property type="entry name" value="putative tyrosine-protein phosphatase auxilin isoform X2"/>
    <property type="match status" value="1"/>
</dbReference>
<dbReference type="PROSITE" id="PS50030">
    <property type="entry name" value="UBA"/>
    <property type="match status" value="1"/>
</dbReference>